<proteinExistence type="predicted"/>
<protein>
    <submittedName>
        <fullName evidence="1">Uncharacterized protein</fullName>
    </submittedName>
</protein>
<name>A0A1H3HA32_9FLAO</name>
<dbReference type="EMBL" id="FNNJ01000031">
    <property type="protein sequence ID" value="SDY12453.1"/>
    <property type="molecule type" value="Genomic_DNA"/>
</dbReference>
<keyword evidence="2" id="KW-1185">Reference proteome</keyword>
<dbReference type="Proteomes" id="UP000199595">
    <property type="component" value="Unassembled WGS sequence"/>
</dbReference>
<accession>A0A1H3HA32</accession>
<organism evidence="1 2">
    <name type="scientific">Lutibacter oricola</name>
    <dbReference type="NCBI Taxonomy" id="762486"/>
    <lineage>
        <taxon>Bacteria</taxon>
        <taxon>Pseudomonadati</taxon>
        <taxon>Bacteroidota</taxon>
        <taxon>Flavobacteriia</taxon>
        <taxon>Flavobacteriales</taxon>
        <taxon>Flavobacteriaceae</taxon>
        <taxon>Lutibacter</taxon>
    </lineage>
</organism>
<evidence type="ECO:0000313" key="1">
    <source>
        <dbReference type="EMBL" id="SDY12453.1"/>
    </source>
</evidence>
<dbReference type="AlphaFoldDB" id="A0A1H3HA32"/>
<sequence>MKKDITEKFISDIQTIITSDIFSKRLKINLSNFPNQKLESHIRNLIVEIYNEENSEKRAFGEHPRYKNIKTKARATIDFSICTEKVVNFTMELKYNYPRDSSYFSNYLTNILQKDFIEREYDEGKKVNAFLQIICKTDRENFEEFENKWGLNTLSKYQLNNSKITWEENLLNGFKDVKTHLKEKQNVECDYKVLHKQEIQTNDLKTDFTFYIIYRK</sequence>
<reference evidence="2" key="1">
    <citation type="submission" date="2016-10" db="EMBL/GenBank/DDBJ databases">
        <authorList>
            <person name="Varghese N."/>
            <person name="Submissions S."/>
        </authorList>
    </citation>
    <scope>NUCLEOTIDE SEQUENCE [LARGE SCALE GENOMIC DNA]</scope>
    <source>
        <strain evidence="2">DSM 24956</strain>
    </source>
</reference>
<gene>
    <name evidence="1" type="ORF">SAMN05444411_1313</name>
</gene>
<evidence type="ECO:0000313" key="2">
    <source>
        <dbReference type="Proteomes" id="UP000199595"/>
    </source>
</evidence>
<dbReference type="RefSeq" id="WP_090126690.1">
    <property type="nucleotide sequence ID" value="NZ_FNNJ01000031.1"/>
</dbReference>